<dbReference type="PROSITE" id="PS00134">
    <property type="entry name" value="TRYPSIN_HIS"/>
    <property type="match status" value="1"/>
</dbReference>
<evidence type="ECO:0000313" key="8">
    <source>
        <dbReference type="EMBL" id="MBF1969778.1"/>
    </source>
</evidence>
<dbReference type="Pfam" id="PF00089">
    <property type="entry name" value="Trypsin"/>
    <property type="match status" value="1"/>
</dbReference>
<comment type="caution">
    <text evidence="8">The sequence shown here is derived from an EMBL/GenBank/DDBJ whole genome shotgun (WGS) entry which is preliminary data.</text>
</comment>
<evidence type="ECO:0000256" key="5">
    <source>
        <dbReference type="ARBA" id="ARBA00022825"/>
    </source>
</evidence>
<keyword evidence="2 6" id="KW-0645">Protease</keyword>
<reference evidence="8 9" key="1">
    <citation type="submission" date="2020-10" db="EMBL/GenBank/DDBJ databases">
        <title>Genomic surveiliance of eskapee pathogens from blood stream infections in KZN.</title>
        <authorList>
            <person name="Hetsa B.A."/>
            <person name="Amoako D.G."/>
            <person name="Akebe A.L.K."/>
            <person name="Essack S."/>
        </authorList>
    </citation>
    <scope>NUCLEOTIDE SEQUENCE [LARGE SCALE GENOMIC DNA]</scope>
    <source>
        <strain evidence="8 9">E6</strain>
    </source>
</reference>
<evidence type="ECO:0000256" key="4">
    <source>
        <dbReference type="ARBA" id="ARBA00022801"/>
    </source>
</evidence>
<proteinExistence type="inferred from homology"/>
<accession>A0ABD4JVA3</accession>
<evidence type="ECO:0000313" key="9">
    <source>
        <dbReference type="Proteomes" id="UP000662438"/>
    </source>
</evidence>
<comment type="similarity">
    <text evidence="1 6">Belongs to the peptidase S1B family.</text>
</comment>
<dbReference type="Gene3D" id="2.40.10.10">
    <property type="entry name" value="Trypsin-like serine proteases"/>
    <property type="match status" value="2"/>
</dbReference>
<dbReference type="EMBL" id="JADIXG010000006">
    <property type="protein sequence ID" value="MBF1969778.1"/>
    <property type="molecule type" value="Genomic_DNA"/>
</dbReference>
<dbReference type="Proteomes" id="UP000662438">
    <property type="component" value="Unassembled WGS sequence"/>
</dbReference>
<organism evidence="8 9">
    <name type="scientific">Enterobacter hormaechei</name>
    <dbReference type="NCBI Taxonomy" id="158836"/>
    <lineage>
        <taxon>Bacteria</taxon>
        <taxon>Pseudomonadati</taxon>
        <taxon>Pseudomonadota</taxon>
        <taxon>Gammaproteobacteria</taxon>
        <taxon>Enterobacterales</taxon>
        <taxon>Enterobacteriaceae</taxon>
        <taxon>Enterobacter</taxon>
        <taxon>Enterobacter cloacae complex</taxon>
    </lineage>
</organism>
<evidence type="ECO:0000256" key="2">
    <source>
        <dbReference type="ARBA" id="ARBA00022670"/>
    </source>
</evidence>
<evidence type="ECO:0000256" key="6">
    <source>
        <dbReference type="RuleBase" id="RU004296"/>
    </source>
</evidence>
<name>A0ABD4JVA3_9ENTR</name>
<dbReference type="RefSeq" id="WP_052687188.1">
    <property type="nucleotide sequence ID" value="NZ_CP047715.1"/>
</dbReference>
<dbReference type="InterPro" id="IPR001254">
    <property type="entry name" value="Trypsin_dom"/>
</dbReference>
<dbReference type="InterPro" id="IPR008256">
    <property type="entry name" value="Peptidase_S1B"/>
</dbReference>
<dbReference type="SUPFAM" id="SSF50494">
    <property type="entry name" value="Trypsin-like serine proteases"/>
    <property type="match status" value="1"/>
</dbReference>
<dbReference type="InterPro" id="IPR043504">
    <property type="entry name" value="Peptidase_S1_PA_chymotrypsin"/>
</dbReference>
<dbReference type="InterPro" id="IPR009003">
    <property type="entry name" value="Peptidase_S1_PA"/>
</dbReference>
<gene>
    <name evidence="8" type="ORF">ISX34_07820</name>
</gene>
<dbReference type="InterPro" id="IPR050966">
    <property type="entry name" value="Glutamyl_endopeptidase"/>
</dbReference>
<dbReference type="AlphaFoldDB" id="A0ABD4JVA3"/>
<dbReference type="GO" id="GO:0006508">
    <property type="term" value="P:proteolysis"/>
    <property type="evidence" value="ECO:0007669"/>
    <property type="project" value="UniProtKB-KW"/>
</dbReference>
<keyword evidence="4 6" id="KW-0378">Hydrolase</keyword>
<keyword evidence="5 6" id="KW-0720">Serine protease</keyword>
<dbReference type="InterPro" id="IPR018114">
    <property type="entry name" value="TRYPSIN_HIS"/>
</dbReference>
<protein>
    <recommendedName>
        <fullName evidence="6">Serine protease</fullName>
        <ecNumber evidence="6">3.4.21.-</ecNumber>
    </recommendedName>
</protein>
<evidence type="ECO:0000256" key="1">
    <source>
        <dbReference type="ARBA" id="ARBA00008764"/>
    </source>
</evidence>
<dbReference type="PANTHER" id="PTHR15462:SF8">
    <property type="entry name" value="SERINE PROTEASE"/>
    <property type="match status" value="1"/>
</dbReference>
<evidence type="ECO:0000259" key="7">
    <source>
        <dbReference type="Pfam" id="PF00089"/>
    </source>
</evidence>
<keyword evidence="3" id="KW-0732">Signal</keyword>
<dbReference type="PRINTS" id="PR00839">
    <property type="entry name" value="V8PROTEASE"/>
</dbReference>
<dbReference type="EC" id="3.4.21.-" evidence="6"/>
<evidence type="ECO:0000256" key="3">
    <source>
        <dbReference type="ARBA" id="ARBA00022729"/>
    </source>
</evidence>
<dbReference type="GO" id="GO:0008236">
    <property type="term" value="F:serine-type peptidase activity"/>
    <property type="evidence" value="ECO:0007669"/>
    <property type="project" value="UniProtKB-KW"/>
</dbReference>
<dbReference type="PANTHER" id="PTHR15462">
    <property type="entry name" value="SERINE PROTEASE"/>
    <property type="match status" value="1"/>
</dbReference>
<feature type="domain" description="Peptidase S1" evidence="7">
    <location>
        <begin position="91"/>
        <end position="274"/>
    </location>
</feature>
<sequence>MSSRYDRDVCSDSPKLEVAAIQKVMFYEGDAGAPSLHEQPCPSDQLIVRGKQDAALVSKISYGQSLLVPGFDRRSRVLDTNSDPWRKICALEITATDDEQMIGTGWIAGPRLIITAGHCVFDSFNNEWMKQIVVIPGRDGDAEPFGRYVSGKFCSMERWTSAGDENYDIGAIFLSEDLDSRLGSFAFGAYPDIDLSSQLINISGYPICTVGEEQMHHANRISSITTHKIYYDVDTEGGQSGSPIWFYPNGATEPVVVGVHSNGAGRSLNANSGVKITPALARKISEWRMRQ</sequence>